<dbReference type="EMBL" id="DS469544">
    <property type="protein sequence ID" value="EDO44435.1"/>
    <property type="molecule type" value="Genomic_DNA"/>
</dbReference>
<protein>
    <recommendedName>
        <fullName evidence="10">C2H2-type domain-containing protein</fullName>
    </recommendedName>
</protein>
<dbReference type="OMA" id="VNEYHIT"/>
<evidence type="ECO:0000256" key="9">
    <source>
        <dbReference type="PROSITE-ProRule" id="PRU00042"/>
    </source>
</evidence>
<reference evidence="11 12" key="1">
    <citation type="journal article" date="2007" name="Science">
        <title>Sea anemone genome reveals ancestral eumetazoan gene repertoire and genomic organization.</title>
        <authorList>
            <person name="Putnam N.H."/>
            <person name="Srivastava M."/>
            <person name="Hellsten U."/>
            <person name="Dirks B."/>
            <person name="Chapman J."/>
            <person name="Salamov A."/>
            <person name="Terry A."/>
            <person name="Shapiro H."/>
            <person name="Lindquist E."/>
            <person name="Kapitonov V.V."/>
            <person name="Jurka J."/>
            <person name="Genikhovich G."/>
            <person name="Grigoriev I.V."/>
            <person name="Lucas S.M."/>
            <person name="Steele R.E."/>
            <person name="Finnerty J.R."/>
            <person name="Technau U."/>
            <person name="Martindale M.Q."/>
            <person name="Rokhsar D.S."/>
        </authorList>
    </citation>
    <scope>NUCLEOTIDE SEQUENCE [LARGE SCALE GENOMIC DNA]</scope>
    <source>
        <strain evidence="12">CH2 X CH6</strain>
    </source>
</reference>
<feature type="domain" description="C2H2-type" evidence="10">
    <location>
        <begin position="51"/>
        <end position="83"/>
    </location>
</feature>
<evidence type="ECO:0000313" key="11">
    <source>
        <dbReference type="EMBL" id="EDO44435.1"/>
    </source>
</evidence>
<dbReference type="PhylomeDB" id="A7RVR5"/>
<evidence type="ECO:0000256" key="5">
    <source>
        <dbReference type="ARBA" id="ARBA00022771"/>
    </source>
</evidence>
<dbReference type="InParanoid" id="A7RVR5"/>
<sequence>MPTIVHGVASNELPELQQCKWESCCHHFLTLDDLVNHVNEYHITFDKDSEYRCRWQGCNRNGKGFNARYKMLIHMRTHTGERPHKCTFDSCEKSFSRLENLKIHQRSHTGEKPYSCPIEGCDKRYSNSSDRFKHTRTHYERKPYHCRIEGCEKRYTDPSSLRKHLKTYHGQESSIEMDTD</sequence>
<evidence type="ECO:0000256" key="8">
    <source>
        <dbReference type="ARBA" id="ARBA00023242"/>
    </source>
</evidence>
<dbReference type="GO" id="GO:0005634">
    <property type="term" value="C:nucleus"/>
    <property type="evidence" value="ECO:0007669"/>
    <property type="project" value="UniProtKB-SubCell"/>
</dbReference>
<proteinExistence type="inferred from homology"/>
<dbReference type="Gene3D" id="3.30.160.60">
    <property type="entry name" value="Classic Zinc Finger"/>
    <property type="match status" value="5"/>
</dbReference>
<dbReference type="Pfam" id="PF23561">
    <property type="entry name" value="zf-C2H2_15"/>
    <property type="match status" value="1"/>
</dbReference>
<dbReference type="InterPro" id="IPR036236">
    <property type="entry name" value="Znf_C2H2_sf"/>
</dbReference>
<feature type="domain" description="C2H2-type" evidence="10">
    <location>
        <begin position="84"/>
        <end position="113"/>
    </location>
</feature>
<keyword evidence="3" id="KW-0479">Metal-binding</keyword>
<dbReference type="FunFam" id="3.30.160.60:FF:000019">
    <property type="entry name" value="GLI family zinc finger 3"/>
    <property type="match status" value="1"/>
</dbReference>
<gene>
    <name evidence="11" type="ORF">NEMVEDRAFT_v1g95177</name>
</gene>
<dbReference type="Pfam" id="PF00096">
    <property type="entry name" value="zf-C2H2"/>
    <property type="match status" value="3"/>
</dbReference>
<evidence type="ECO:0000256" key="7">
    <source>
        <dbReference type="ARBA" id="ARBA00023125"/>
    </source>
</evidence>
<dbReference type="STRING" id="45351.A7RVR5"/>
<dbReference type="FunFam" id="3.30.160.60:FF:000359">
    <property type="entry name" value="GLIS family zinc finger 2"/>
    <property type="match status" value="1"/>
</dbReference>
<evidence type="ECO:0000259" key="10">
    <source>
        <dbReference type="PROSITE" id="PS50157"/>
    </source>
</evidence>
<evidence type="ECO:0000256" key="6">
    <source>
        <dbReference type="ARBA" id="ARBA00022833"/>
    </source>
</evidence>
<evidence type="ECO:0000313" key="12">
    <source>
        <dbReference type="Proteomes" id="UP000001593"/>
    </source>
</evidence>
<keyword evidence="8" id="KW-0539">Nucleus</keyword>
<dbReference type="SMART" id="SM00355">
    <property type="entry name" value="ZnF_C2H2"/>
    <property type="match status" value="5"/>
</dbReference>
<dbReference type="GO" id="GO:0000977">
    <property type="term" value="F:RNA polymerase II transcription regulatory region sequence-specific DNA binding"/>
    <property type="evidence" value="ECO:0007669"/>
    <property type="project" value="InterPro"/>
</dbReference>
<dbReference type="PANTHER" id="PTHR45718:SF8">
    <property type="entry name" value="GLIS FAMILY ZINC FINGER 2"/>
    <property type="match status" value="1"/>
</dbReference>
<evidence type="ECO:0000256" key="4">
    <source>
        <dbReference type="ARBA" id="ARBA00022737"/>
    </source>
</evidence>
<dbReference type="FunFam" id="3.30.160.60:FF:000048">
    <property type="entry name" value="GLI family zinc finger 3"/>
    <property type="match status" value="1"/>
</dbReference>
<dbReference type="Proteomes" id="UP000001593">
    <property type="component" value="Unassembled WGS sequence"/>
</dbReference>
<dbReference type="InterPro" id="IPR013087">
    <property type="entry name" value="Znf_C2H2_type"/>
</dbReference>
<keyword evidence="7" id="KW-0238">DNA-binding</keyword>
<dbReference type="InterPro" id="IPR043359">
    <property type="entry name" value="GLI-like"/>
</dbReference>
<keyword evidence="5 9" id="KW-0863">Zinc-finger</keyword>
<comment type="similarity">
    <text evidence="2">Belongs to the GLI C2H2-type zinc-finger protein family.</text>
</comment>
<feature type="domain" description="C2H2-type" evidence="10">
    <location>
        <begin position="114"/>
        <end position="143"/>
    </location>
</feature>
<dbReference type="PROSITE" id="PS00028">
    <property type="entry name" value="ZINC_FINGER_C2H2_1"/>
    <property type="match status" value="3"/>
</dbReference>
<dbReference type="HOGENOM" id="CLU_002678_42_6_1"/>
<accession>A7RVR5</accession>
<dbReference type="GO" id="GO:0008270">
    <property type="term" value="F:zinc ion binding"/>
    <property type="evidence" value="ECO:0007669"/>
    <property type="project" value="UniProtKB-KW"/>
</dbReference>
<feature type="domain" description="C2H2-type" evidence="10">
    <location>
        <begin position="144"/>
        <end position="174"/>
    </location>
</feature>
<evidence type="ECO:0000256" key="3">
    <source>
        <dbReference type="ARBA" id="ARBA00022723"/>
    </source>
</evidence>
<keyword evidence="4" id="KW-0677">Repeat</keyword>
<dbReference type="eggNOG" id="KOG1721">
    <property type="taxonomic scope" value="Eukaryota"/>
</dbReference>
<dbReference type="InterPro" id="IPR056436">
    <property type="entry name" value="Znf-C2H2_ZIC1-5/GLI1-3-like"/>
</dbReference>
<evidence type="ECO:0000256" key="1">
    <source>
        <dbReference type="ARBA" id="ARBA00004123"/>
    </source>
</evidence>
<comment type="subcellular location">
    <subcellularLocation>
        <location evidence="1">Nucleus</location>
    </subcellularLocation>
</comment>
<evidence type="ECO:0000256" key="2">
    <source>
        <dbReference type="ARBA" id="ARBA00010831"/>
    </source>
</evidence>
<keyword evidence="6" id="KW-0862">Zinc</keyword>
<dbReference type="PANTHER" id="PTHR45718">
    <property type="entry name" value="TRANSCRIPTIONAL ACTIVATOR CUBITUS INTERRUPTUS"/>
    <property type="match status" value="1"/>
</dbReference>
<dbReference type="AlphaFoldDB" id="A7RVR5"/>
<dbReference type="FunFam" id="3.30.160.60:FF:000357">
    <property type="entry name" value="GLIS family zinc finger 2"/>
    <property type="match status" value="1"/>
</dbReference>
<name>A7RVR5_NEMVE</name>
<organism evidence="11 12">
    <name type="scientific">Nematostella vectensis</name>
    <name type="common">Starlet sea anemone</name>
    <dbReference type="NCBI Taxonomy" id="45351"/>
    <lineage>
        <taxon>Eukaryota</taxon>
        <taxon>Metazoa</taxon>
        <taxon>Cnidaria</taxon>
        <taxon>Anthozoa</taxon>
        <taxon>Hexacorallia</taxon>
        <taxon>Actiniaria</taxon>
        <taxon>Edwardsiidae</taxon>
        <taxon>Nematostella</taxon>
    </lineage>
</organism>
<keyword evidence="12" id="KW-1185">Reference proteome</keyword>
<dbReference type="PROSITE" id="PS50157">
    <property type="entry name" value="ZINC_FINGER_C2H2_2"/>
    <property type="match status" value="4"/>
</dbReference>
<dbReference type="SUPFAM" id="SSF57667">
    <property type="entry name" value="beta-beta-alpha zinc fingers"/>
    <property type="match status" value="3"/>
</dbReference>
<dbReference type="GO" id="GO:0006357">
    <property type="term" value="P:regulation of transcription by RNA polymerase II"/>
    <property type="evidence" value="ECO:0007669"/>
    <property type="project" value="InterPro"/>
</dbReference>